<keyword evidence="1" id="KW-0862">Zinc</keyword>
<dbReference type="EMBL" id="JACTNZ010000009">
    <property type="protein sequence ID" value="KAG5531974.1"/>
    <property type="molecule type" value="Genomic_DNA"/>
</dbReference>
<feature type="domain" description="CCHC-type" evidence="3">
    <location>
        <begin position="109"/>
        <end position="125"/>
    </location>
</feature>
<feature type="compositionally biased region" description="Polar residues" evidence="2">
    <location>
        <begin position="44"/>
        <end position="55"/>
    </location>
</feature>
<dbReference type="GO" id="GO:0003676">
    <property type="term" value="F:nucleic acid binding"/>
    <property type="evidence" value="ECO:0007669"/>
    <property type="project" value="InterPro"/>
</dbReference>
<dbReference type="AlphaFoldDB" id="A0AAV6IXR1"/>
<dbReference type="PANTHER" id="PTHR35046:SF9">
    <property type="entry name" value="RNA-DIRECTED DNA POLYMERASE"/>
    <property type="match status" value="1"/>
</dbReference>
<dbReference type="SUPFAM" id="SSF57756">
    <property type="entry name" value="Retrovirus zinc finger-like domains"/>
    <property type="match status" value="1"/>
</dbReference>
<comment type="caution">
    <text evidence="4">The sequence shown here is derived from an EMBL/GenBank/DDBJ whole genome shotgun (WGS) entry which is preliminary data.</text>
</comment>
<dbReference type="GO" id="GO:0008270">
    <property type="term" value="F:zinc ion binding"/>
    <property type="evidence" value="ECO:0007669"/>
    <property type="project" value="UniProtKB-KW"/>
</dbReference>
<name>A0AAV6IXR1_9ERIC</name>
<dbReference type="SUPFAM" id="SSF50630">
    <property type="entry name" value="Acid proteases"/>
    <property type="match status" value="1"/>
</dbReference>
<gene>
    <name evidence="4" type="ORF">RHGRI_026552</name>
</gene>
<keyword evidence="1" id="KW-0863">Zinc-finger</keyword>
<dbReference type="Proteomes" id="UP000823749">
    <property type="component" value="Chromosome 9"/>
</dbReference>
<evidence type="ECO:0000313" key="4">
    <source>
        <dbReference type="EMBL" id="KAG5531974.1"/>
    </source>
</evidence>
<dbReference type="SMART" id="SM00343">
    <property type="entry name" value="ZnF_C2HC"/>
    <property type="match status" value="1"/>
</dbReference>
<dbReference type="CDD" id="cd00303">
    <property type="entry name" value="retropepsin_like"/>
    <property type="match status" value="1"/>
</dbReference>
<proteinExistence type="predicted"/>
<protein>
    <recommendedName>
        <fullName evidence="3">CCHC-type domain-containing protein</fullName>
    </recommendedName>
</protein>
<dbReference type="GO" id="GO:0006508">
    <property type="term" value="P:proteolysis"/>
    <property type="evidence" value="ECO:0007669"/>
    <property type="project" value="InterPro"/>
</dbReference>
<dbReference type="Gene3D" id="2.40.70.10">
    <property type="entry name" value="Acid Proteases"/>
    <property type="match status" value="1"/>
</dbReference>
<dbReference type="Gene3D" id="4.10.60.10">
    <property type="entry name" value="Zinc finger, CCHC-type"/>
    <property type="match status" value="1"/>
</dbReference>
<dbReference type="Pfam" id="PF00098">
    <property type="entry name" value="zf-CCHC"/>
    <property type="match status" value="1"/>
</dbReference>
<dbReference type="Pfam" id="PF13975">
    <property type="entry name" value="gag-asp_proteas"/>
    <property type="match status" value="1"/>
</dbReference>
<dbReference type="InterPro" id="IPR001969">
    <property type="entry name" value="Aspartic_peptidase_AS"/>
</dbReference>
<keyword evidence="5" id="KW-1185">Reference proteome</keyword>
<feature type="region of interest" description="Disordered" evidence="2">
    <location>
        <begin position="35"/>
        <end position="107"/>
    </location>
</feature>
<dbReference type="PROSITE" id="PS50158">
    <property type="entry name" value="ZF_CCHC"/>
    <property type="match status" value="1"/>
</dbReference>
<dbReference type="InterPro" id="IPR036875">
    <property type="entry name" value="Znf_CCHC_sf"/>
</dbReference>
<feature type="compositionally biased region" description="Polar residues" evidence="2">
    <location>
        <begin position="65"/>
        <end position="103"/>
    </location>
</feature>
<dbReference type="PANTHER" id="PTHR35046">
    <property type="entry name" value="ZINC KNUCKLE (CCHC-TYPE) FAMILY PROTEIN"/>
    <property type="match status" value="1"/>
</dbReference>
<evidence type="ECO:0000259" key="3">
    <source>
        <dbReference type="PROSITE" id="PS50158"/>
    </source>
</evidence>
<accession>A0AAV6IXR1</accession>
<evidence type="ECO:0000256" key="1">
    <source>
        <dbReference type="PROSITE-ProRule" id="PRU00047"/>
    </source>
</evidence>
<evidence type="ECO:0000313" key="5">
    <source>
        <dbReference type="Proteomes" id="UP000823749"/>
    </source>
</evidence>
<dbReference type="InterPro" id="IPR021109">
    <property type="entry name" value="Peptidase_aspartic_dom_sf"/>
</dbReference>
<evidence type="ECO:0000256" key="2">
    <source>
        <dbReference type="SAM" id="MobiDB-lite"/>
    </source>
</evidence>
<sequence length="322" mass="36277">MRYIGGLGLPIQDQIAFHTVWSLSEAVNLAYKAESQLSRAPAKTPSTSRSVSDSNRVAPDRGRQFNPQVVPHQQASQRINQRDPSQTKQPAISQPHRNNNPYQRPTIDKCYRCNQPGHRSNTCPNRRQANLVNATEDDPADFGNEGSDDYGDQNDNEEVEVIEGDHGDRVVCVVQRLLYAPKHESDLQRHNIFRISCTINDKVCDVIIDSGSSENIVSRALVNKLQLRTKPHPSPYKIGCIKRGAEIKVTEVCCIPLSIGKSYRDAITCDVVDMDACHVLLGRPWQYDVDIVHKGRDVDTPIWPNDYFKSHIGAIPMMKWIQ</sequence>
<reference evidence="4" key="1">
    <citation type="submission" date="2020-08" db="EMBL/GenBank/DDBJ databases">
        <title>Plant Genome Project.</title>
        <authorList>
            <person name="Zhang R.-G."/>
        </authorList>
    </citation>
    <scope>NUCLEOTIDE SEQUENCE</scope>
    <source>
        <strain evidence="4">WSP0</strain>
        <tissue evidence="4">Leaf</tissue>
    </source>
</reference>
<keyword evidence="1" id="KW-0479">Metal-binding</keyword>
<dbReference type="InterPro" id="IPR001878">
    <property type="entry name" value="Znf_CCHC"/>
</dbReference>
<dbReference type="PROSITE" id="PS00141">
    <property type="entry name" value="ASP_PROTEASE"/>
    <property type="match status" value="1"/>
</dbReference>
<dbReference type="GO" id="GO:0004190">
    <property type="term" value="F:aspartic-type endopeptidase activity"/>
    <property type="evidence" value="ECO:0007669"/>
    <property type="project" value="InterPro"/>
</dbReference>
<organism evidence="4 5">
    <name type="scientific">Rhododendron griersonianum</name>
    <dbReference type="NCBI Taxonomy" id="479676"/>
    <lineage>
        <taxon>Eukaryota</taxon>
        <taxon>Viridiplantae</taxon>
        <taxon>Streptophyta</taxon>
        <taxon>Embryophyta</taxon>
        <taxon>Tracheophyta</taxon>
        <taxon>Spermatophyta</taxon>
        <taxon>Magnoliopsida</taxon>
        <taxon>eudicotyledons</taxon>
        <taxon>Gunneridae</taxon>
        <taxon>Pentapetalae</taxon>
        <taxon>asterids</taxon>
        <taxon>Ericales</taxon>
        <taxon>Ericaceae</taxon>
        <taxon>Ericoideae</taxon>
        <taxon>Rhodoreae</taxon>
        <taxon>Rhododendron</taxon>
    </lineage>
</organism>